<dbReference type="PANTHER" id="PTHR21634:SF9">
    <property type="entry name" value="RE13835P"/>
    <property type="match status" value="1"/>
</dbReference>
<dbReference type="InterPro" id="IPR028085">
    <property type="entry name" value="FNIP_mid_dom"/>
</dbReference>
<dbReference type="Proteomes" id="UP000887578">
    <property type="component" value="Unplaced"/>
</dbReference>
<sequence length="360" mass="42038">MWDMFIRKDTNIQRHFSYFNTEPPDYLRKVSRARMSTMSRVPLKSDRYSISYGSTRRLGSSLKGLNTFRYTALAIIFDAELEDFVYNYLHFIDREMKDLQTSIFDALCNDKKMFHYKTAVACRKFRDSLTEFNNAMRLNILISASLKNPFFNNAEIINIFIGDFNEMIDIFETKESGYFLSKLISSVMMYHLTWVLSTNEVYAGKQENFWSLSEYYQNHSKPALGCIGALSHTTRIVIIGGNVKHISQILNILSYFIHIDHMPSNSSALDSQREPNYSTNRIWPFSRAEFMTKLANSNQNPMVEFNLHDENLTKISDRWQLGEFGAMFAQKEKLRQLKTDDIWATKYDLTDSDNVCSLMD</sequence>
<dbReference type="PANTHER" id="PTHR21634">
    <property type="entry name" value="RE13835P"/>
    <property type="match status" value="1"/>
</dbReference>
<dbReference type="AlphaFoldDB" id="A0A914QA08"/>
<dbReference type="Pfam" id="PF14637">
    <property type="entry name" value="FNIP_M"/>
    <property type="match status" value="1"/>
</dbReference>
<proteinExistence type="predicted"/>
<organism evidence="2 3">
    <name type="scientific">Panagrolaimus davidi</name>
    <dbReference type="NCBI Taxonomy" id="227884"/>
    <lineage>
        <taxon>Eukaryota</taxon>
        <taxon>Metazoa</taxon>
        <taxon>Ecdysozoa</taxon>
        <taxon>Nematoda</taxon>
        <taxon>Chromadorea</taxon>
        <taxon>Rhabditida</taxon>
        <taxon>Tylenchina</taxon>
        <taxon>Panagrolaimomorpha</taxon>
        <taxon>Panagrolaimoidea</taxon>
        <taxon>Panagrolaimidae</taxon>
        <taxon>Panagrolaimus</taxon>
    </lineage>
</organism>
<feature type="domain" description="Folliculin-interacting protein middle" evidence="1">
    <location>
        <begin position="72"/>
        <end position="258"/>
    </location>
</feature>
<accession>A0A914QA08</accession>
<evidence type="ECO:0000313" key="2">
    <source>
        <dbReference type="Proteomes" id="UP000887578"/>
    </source>
</evidence>
<dbReference type="GO" id="GO:0042030">
    <property type="term" value="F:ATPase inhibitor activity"/>
    <property type="evidence" value="ECO:0007669"/>
    <property type="project" value="TreeGrafter"/>
</dbReference>
<dbReference type="GO" id="GO:0051087">
    <property type="term" value="F:protein-folding chaperone binding"/>
    <property type="evidence" value="ECO:0007669"/>
    <property type="project" value="TreeGrafter"/>
</dbReference>
<dbReference type="GO" id="GO:0005737">
    <property type="term" value="C:cytoplasm"/>
    <property type="evidence" value="ECO:0007669"/>
    <property type="project" value="TreeGrafter"/>
</dbReference>
<dbReference type="WBParaSite" id="PDA_v2.g27994.t1">
    <property type="protein sequence ID" value="PDA_v2.g27994.t1"/>
    <property type="gene ID" value="PDA_v2.g27994"/>
</dbReference>
<name>A0A914QA08_9BILA</name>
<evidence type="ECO:0000259" key="1">
    <source>
        <dbReference type="Pfam" id="PF14637"/>
    </source>
</evidence>
<reference evidence="3" key="1">
    <citation type="submission" date="2022-11" db="UniProtKB">
        <authorList>
            <consortium name="WormBaseParasite"/>
        </authorList>
    </citation>
    <scope>IDENTIFICATION</scope>
</reference>
<evidence type="ECO:0000313" key="3">
    <source>
        <dbReference type="WBParaSite" id="PDA_v2.g27994.t1"/>
    </source>
</evidence>
<protein>
    <submittedName>
        <fullName evidence="3">Folliculin-interacting protein middle domain-containing protein</fullName>
    </submittedName>
</protein>
<keyword evidence="2" id="KW-1185">Reference proteome</keyword>